<dbReference type="RefSeq" id="WP_345972526.1">
    <property type="nucleotide sequence ID" value="NZ_CP147920.1"/>
</dbReference>
<dbReference type="Gene3D" id="3.40.190.10">
    <property type="entry name" value="Periplasmic binding protein-like II"/>
    <property type="match status" value="1"/>
</dbReference>
<dbReference type="SUPFAM" id="SSF53850">
    <property type="entry name" value="Periplasmic binding protein-like II"/>
    <property type="match status" value="1"/>
</dbReference>
<accession>A0ABZ3H8P6</accession>
<dbReference type="EMBL" id="CP147920">
    <property type="protein sequence ID" value="XAU14910.1"/>
    <property type="molecule type" value="Genomic_DNA"/>
</dbReference>
<reference evidence="1 2" key="1">
    <citation type="submission" date="2024-03" db="EMBL/GenBank/DDBJ databases">
        <title>Sulfurimonas sp. HSL3-1.</title>
        <authorList>
            <person name="Wang S."/>
        </authorList>
    </citation>
    <scope>NUCLEOTIDE SEQUENCE [LARGE SCALE GENOMIC DNA]</scope>
    <source>
        <strain evidence="1 2">HSL3-1</strain>
    </source>
</reference>
<sequence>MVKPVLILLLSLALNAEEWALIIRADSPLSALSTAQIRDVYLGKIRYVRDVRLFPLQLGAENPLRQQFERETLQLSRAALREWWIRRHYLGQRPPKVVGSAEAVLAYVQQVEGALGYIPYAMAEDANVTVLHYEAGRSQ</sequence>
<gene>
    <name evidence="1" type="ORF">WCY31_11780</name>
</gene>
<protein>
    <recommendedName>
        <fullName evidence="3">Phosphate ABC transporter substrate-binding protein</fullName>
    </recommendedName>
</protein>
<evidence type="ECO:0000313" key="2">
    <source>
        <dbReference type="Proteomes" id="UP001447842"/>
    </source>
</evidence>
<dbReference type="Proteomes" id="UP001447842">
    <property type="component" value="Chromosome"/>
</dbReference>
<name>A0ABZ3H8P6_9BACT</name>
<keyword evidence="2" id="KW-1185">Reference proteome</keyword>
<organism evidence="1 2">
    <name type="scientific">Sulfurimonas diazotrophicus</name>
    <dbReference type="NCBI Taxonomy" id="3131939"/>
    <lineage>
        <taxon>Bacteria</taxon>
        <taxon>Pseudomonadati</taxon>
        <taxon>Campylobacterota</taxon>
        <taxon>Epsilonproteobacteria</taxon>
        <taxon>Campylobacterales</taxon>
        <taxon>Sulfurimonadaceae</taxon>
        <taxon>Sulfurimonas</taxon>
    </lineage>
</organism>
<evidence type="ECO:0000313" key="1">
    <source>
        <dbReference type="EMBL" id="XAU14910.1"/>
    </source>
</evidence>
<proteinExistence type="predicted"/>
<evidence type="ECO:0008006" key="3">
    <source>
        <dbReference type="Google" id="ProtNLM"/>
    </source>
</evidence>